<dbReference type="InterPro" id="IPR001829">
    <property type="entry name" value="Pili_assmbl_chaperone_bac"/>
</dbReference>
<dbReference type="InterPro" id="IPR016148">
    <property type="entry name" value="Pili_assmbl_chaperone_C"/>
</dbReference>
<feature type="chain" id="PRO_5046170468" evidence="6">
    <location>
        <begin position="22"/>
        <end position="232"/>
    </location>
</feature>
<reference evidence="9 10" key="1">
    <citation type="submission" date="2018-09" db="EMBL/GenBank/DDBJ databases">
        <authorList>
            <person name="Le Fleche-Mateos A."/>
        </authorList>
    </citation>
    <scope>NUCLEOTIDE SEQUENCE [LARGE SCALE GENOMIC DNA]</scope>
    <source>
        <strain evidence="9 10">DSM 30078</strain>
    </source>
</reference>
<dbReference type="SUPFAM" id="SSF49354">
    <property type="entry name" value="PapD-like"/>
    <property type="match status" value="1"/>
</dbReference>
<evidence type="ECO:0000313" key="10">
    <source>
        <dbReference type="Proteomes" id="UP000284119"/>
    </source>
</evidence>
<dbReference type="InterPro" id="IPR050643">
    <property type="entry name" value="Periplasmic_pilus_chap"/>
</dbReference>
<gene>
    <name evidence="9" type="ORF">D5396_13225</name>
</gene>
<evidence type="ECO:0000256" key="5">
    <source>
        <dbReference type="ARBA" id="ARBA00023186"/>
    </source>
</evidence>
<dbReference type="InterPro" id="IPR016147">
    <property type="entry name" value="Pili_assmbl_chaperone_N"/>
</dbReference>
<comment type="caution">
    <text evidence="9">The sequence shown here is derived from an EMBL/GenBank/DDBJ whole genome shotgun (WGS) entry which is preliminary data.</text>
</comment>
<dbReference type="SUPFAM" id="SSF49584">
    <property type="entry name" value="Periplasmic chaperone C-domain"/>
    <property type="match status" value="1"/>
</dbReference>
<dbReference type="PANTHER" id="PTHR30251">
    <property type="entry name" value="PILUS ASSEMBLY CHAPERONE"/>
    <property type="match status" value="1"/>
</dbReference>
<sequence length="232" mass="25271">MKKRNVFLTALLLCSSLSVSAAVQLSSSRIIFKQEQKEATLSLKNTSSNKSFLIQAWMSDQENNKLTSSPFLLTPPLFKMAQNSSANLRIINSGRQNFSQDKETLFRLNLLSIPSQTDAEGAKLVVNNQSIIKFIYRPASLSDHDAALAYQKLQIKSDGKYLTLTNPTPYYVNIGQISLNGANLGANGLSVLGTVPPLGAVTLPYNAALRNVTLTAIGDRGALLTPRSVQLR</sequence>
<keyword evidence="5" id="KW-0143">Chaperone</keyword>
<feature type="domain" description="Pili assembly chaperone C-terminal" evidence="8">
    <location>
        <begin position="165"/>
        <end position="222"/>
    </location>
</feature>
<dbReference type="Gene3D" id="2.60.40.10">
    <property type="entry name" value="Immunoglobulins"/>
    <property type="match status" value="2"/>
</dbReference>
<dbReference type="Proteomes" id="UP000284119">
    <property type="component" value="Unassembled WGS sequence"/>
</dbReference>
<feature type="signal peptide" evidence="6">
    <location>
        <begin position="1"/>
        <end position="21"/>
    </location>
</feature>
<evidence type="ECO:0000256" key="6">
    <source>
        <dbReference type="SAM" id="SignalP"/>
    </source>
</evidence>
<dbReference type="Pfam" id="PF02753">
    <property type="entry name" value="PapD_C"/>
    <property type="match status" value="1"/>
</dbReference>
<evidence type="ECO:0000256" key="1">
    <source>
        <dbReference type="ARBA" id="ARBA00004418"/>
    </source>
</evidence>
<evidence type="ECO:0000256" key="3">
    <source>
        <dbReference type="ARBA" id="ARBA00022729"/>
    </source>
</evidence>
<dbReference type="InterPro" id="IPR008962">
    <property type="entry name" value="PapD-like_sf"/>
</dbReference>
<dbReference type="InterPro" id="IPR036316">
    <property type="entry name" value="Pili_assmbl_chap_C_dom_sf"/>
</dbReference>
<dbReference type="Pfam" id="PF00345">
    <property type="entry name" value="PapD_N"/>
    <property type="match status" value="1"/>
</dbReference>
<keyword evidence="3 6" id="KW-0732">Signal</keyword>
<evidence type="ECO:0000259" key="7">
    <source>
        <dbReference type="Pfam" id="PF00345"/>
    </source>
</evidence>
<organism evidence="9 10">
    <name type="scientific">Rahnella inusitata</name>
    <dbReference type="NCBI Taxonomy" id="58169"/>
    <lineage>
        <taxon>Bacteria</taxon>
        <taxon>Pseudomonadati</taxon>
        <taxon>Pseudomonadota</taxon>
        <taxon>Gammaproteobacteria</taxon>
        <taxon>Enterobacterales</taxon>
        <taxon>Yersiniaceae</taxon>
        <taxon>Rahnella</taxon>
    </lineage>
</organism>
<dbReference type="PANTHER" id="PTHR30251:SF0">
    <property type="entry name" value="FIMBRIAL CHAPERONE PROTEIN ELFD-RELATED"/>
    <property type="match status" value="1"/>
</dbReference>
<keyword evidence="4" id="KW-0574">Periplasm</keyword>
<keyword evidence="10" id="KW-1185">Reference proteome</keyword>
<evidence type="ECO:0000256" key="4">
    <source>
        <dbReference type="ARBA" id="ARBA00022764"/>
    </source>
</evidence>
<evidence type="ECO:0000259" key="8">
    <source>
        <dbReference type="Pfam" id="PF02753"/>
    </source>
</evidence>
<feature type="domain" description="Pili assembly chaperone N-terminal" evidence="7">
    <location>
        <begin position="23"/>
        <end position="141"/>
    </location>
</feature>
<dbReference type="RefSeq" id="WP_112163947.1">
    <property type="nucleotide sequence ID" value="NZ_JYDE01000001.1"/>
</dbReference>
<evidence type="ECO:0000313" key="9">
    <source>
        <dbReference type="EMBL" id="RJT12932.1"/>
    </source>
</evidence>
<comment type="subcellular location">
    <subcellularLocation>
        <location evidence="1">Periplasm</location>
    </subcellularLocation>
</comment>
<dbReference type="EMBL" id="RAHG01000005">
    <property type="protein sequence ID" value="RJT12932.1"/>
    <property type="molecule type" value="Genomic_DNA"/>
</dbReference>
<name>A0ABX9P2L3_9GAMM</name>
<accession>A0ABX9P2L3</accession>
<evidence type="ECO:0000256" key="2">
    <source>
        <dbReference type="ARBA" id="ARBA00007399"/>
    </source>
</evidence>
<comment type="similarity">
    <text evidence="2">Belongs to the periplasmic pilus chaperone family.</text>
</comment>
<proteinExistence type="inferred from homology"/>
<dbReference type="PRINTS" id="PR00969">
    <property type="entry name" value="CHAPERONPILI"/>
</dbReference>
<protein>
    <submittedName>
        <fullName evidence="9">Molecular chaperone</fullName>
    </submittedName>
</protein>
<dbReference type="InterPro" id="IPR013783">
    <property type="entry name" value="Ig-like_fold"/>
</dbReference>